<evidence type="ECO:0000256" key="6">
    <source>
        <dbReference type="ARBA" id="ARBA00023136"/>
    </source>
</evidence>
<dbReference type="PANTHER" id="PTHR10332">
    <property type="entry name" value="EQUILIBRATIVE NUCLEOSIDE TRANSPORTER"/>
    <property type="match status" value="1"/>
</dbReference>
<keyword evidence="9" id="KW-1185">Reference proteome</keyword>
<keyword evidence="5 7" id="KW-1133">Transmembrane helix</keyword>
<feature type="transmembrane region" description="Helical" evidence="7">
    <location>
        <begin position="12"/>
        <end position="33"/>
    </location>
</feature>
<gene>
    <name evidence="8" type="ORF">PHAECO_LOCUS2915</name>
</gene>
<feature type="transmembrane region" description="Helical" evidence="7">
    <location>
        <begin position="266"/>
        <end position="284"/>
    </location>
</feature>
<feature type="transmembrane region" description="Helical" evidence="7">
    <location>
        <begin position="137"/>
        <end position="164"/>
    </location>
</feature>
<reference evidence="8" key="2">
    <citation type="submission" date="2022-10" db="EMBL/GenBank/DDBJ databases">
        <authorList>
            <consortium name="ENA_rothamsted_submissions"/>
            <consortium name="culmorum"/>
            <person name="King R."/>
        </authorList>
    </citation>
    <scope>NUCLEOTIDE SEQUENCE</scope>
</reference>
<dbReference type="GO" id="GO:0005886">
    <property type="term" value="C:plasma membrane"/>
    <property type="evidence" value="ECO:0007669"/>
    <property type="project" value="TreeGrafter"/>
</dbReference>
<name>A0A9N9WYP5_PHACE</name>
<proteinExistence type="inferred from homology"/>
<evidence type="ECO:0000256" key="1">
    <source>
        <dbReference type="ARBA" id="ARBA00004141"/>
    </source>
</evidence>
<feature type="transmembrane region" description="Helical" evidence="7">
    <location>
        <begin position="206"/>
        <end position="225"/>
    </location>
</feature>
<feature type="transmembrane region" description="Helical" evidence="7">
    <location>
        <begin position="405"/>
        <end position="427"/>
    </location>
</feature>
<comment type="subcellular location">
    <subcellularLocation>
        <location evidence="1">Membrane</location>
        <topology evidence="1">Multi-pass membrane protein</topology>
    </subcellularLocation>
</comment>
<evidence type="ECO:0000256" key="5">
    <source>
        <dbReference type="ARBA" id="ARBA00022989"/>
    </source>
</evidence>
<feature type="transmembrane region" description="Helical" evidence="7">
    <location>
        <begin position="110"/>
        <end position="131"/>
    </location>
</feature>
<keyword evidence="4 7" id="KW-0812">Transmembrane</keyword>
<dbReference type="Pfam" id="PF01733">
    <property type="entry name" value="Nucleoside_tran"/>
    <property type="match status" value="1"/>
</dbReference>
<evidence type="ECO:0000313" key="9">
    <source>
        <dbReference type="Proteomes" id="UP001153737"/>
    </source>
</evidence>
<evidence type="ECO:0000256" key="7">
    <source>
        <dbReference type="SAM" id="Phobius"/>
    </source>
</evidence>
<dbReference type="OrthoDB" id="46396at2759"/>
<keyword evidence="6 7" id="KW-0472">Membrane</keyword>
<evidence type="ECO:0000256" key="4">
    <source>
        <dbReference type="ARBA" id="ARBA00022692"/>
    </source>
</evidence>
<comment type="similarity">
    <text evidence="2">Belongs to the SLC29A/ENT transporter (TC 2.A.57) family.</text>
</comment>
<accession>A0A9N9WYP5</accession>
<dbReference type="PANTHER" id="PTHR10332:SF88">
    <property type="entry name" value="EQUILIBRATIVE NUCLEOSIDE TRANSPORTER 1, ISOFORM A"/>
    <property type="match status" value="1"/>
</dbReference>
<feature type="transmembrane region" description="Helical" evidence="7">
    <location>
        <begin position="76"/>
        <end position="98"/>
    </location>
</feature>
<feature type="transmembrane region" description="Helical" evidence="7">
    <location>
        <begin position="370"/>
        <end position="393"/>
    </location>
</feature>
<evidence type="ECO:0000256" key="2">
    <source>
        <dbReference type="ARBA" id="ARBA00007965"/>
    </source>
</evidence>
<organism evidence="8 9">
    <name type="scientific">Phaedon cochleariae</name>
    <name type="common">Mustard beetle</name>
    <dbReference type="NCBI Taxonomy" id="80249"/>
    <lineage>
        <taxon>Eukaryota</taxon>
        <taxon>Metazoa</taxon>
        <taxon>Ecdysozoa</taxon>
        <taxon>Arthropoda</taxon>
        <taxon>Hexapoda</taxon>
        <taxon>Insecta</taxon>
        <taxon>Pterygota</taxon>
        <taxon>Neoptera</taxon>
        <taxon>Endopterygota</taxon>
        <taxon>Coleoptera</taxon>
        <taxon>Polyphaga</taxon>
        <taxon>Cucujiformia</taxon>
        <taxon>Chrysomeloidea</taxon>
        <taxon>Chrysomelidae</taxon>
        <taxon>Chrysomelinae</taxon>
        <taxon>Chrysomelini</taxon>
        <taxon>Phaedon</taxon>
    </lineage>
</organism>
<keyword evidence="3" id="KW-0813">Transport</keyword>
<protein>
    <submittedName>
        <fullName evidence="8">Uncharacterized protein</fullName>
    </submittedName>
</protein>
<feature type="transmembrane region" description="Helical" evidence="7">
    <location>
        <begin position="337"/>
        <end position="358"/>
    </location>
</feature>
<evidence type="ECO:0000256" key="3">
    <source>
        <dbReference type="ARBA" id="ARBA00022448"/>
    </source>
</evidence>
<dbReference type="AlphaFoldDB" id="A0A9N9WYP5"/>
<dbReference type="InterPro" id="IPR002259">
    <property type="entry name" value="Eqnu_transpt"/>
</dbReference>
<reference evidence="8" key="1">
    <citation type="submission" date="2022-01" db="EMBL/GenBank/DDBJ databases">
        <authorList>
            <person name="King R."/>
        </authorList>
    </citation>
    <scope>NUCLEOTIDE SEQUENCE</scope>
</reference>
<feature type="transmembrane region" description="Helical" evidence="7">
    <location>
        <begin position="171"/>
        <end position="194"/>
    </location>
</feature>
<sequence>MEIVPEIKDSYYITYGFFYLMGMLVYVPYHVFIHAYTYWNFKFQEPCDGPPSSSCPTTDSNPPEGSPERNYFQRCFTASFLITSHFTFLAFLFLAVLFSKKMPPPVKRITWALMMDCFLFVISTILTQIDFRESVRLIFGISILLLLLITFCSAISMISLYELVTKFPVRYYASIMSGPSICGIIAVLIQIALIGARVSPEMNGTIYFTLGTAIMLATTVFYLFLIRRSKFFIYTIQDHSAADTYREMNDVKVVSREKMVSIFRKIKWYYASLMIVDGTTFLIHPGYTTLVMSTAHDTTWSELYFTPVVVLLLYYVCNLIGLESARIVKTPKNGKVVMVPSVIRFSLITMMIFCNAQPRQHVPVYFGDSTFIFLIILLAFSGGILKNIIILAIPTVVPRDEIEAAIVLVPCFSVVVVSSCTALSMAINKLI</sequence>
<evidence type="ECO:0000313" key="8">
    <source>
        <dbReference type="EMBL" id="CAG9815642.1"/>
    </source>
</evidence>
<dbReference type="GO" id="GO:0005337">
    <property type="term" value="F:nucleoside transmembrane transporter activity"/>
    <property type="evidence" value="ECO:0007669"/>
    <property type="project" value="InterPro"/>
</dbReference>
<feature type="transmembrane region" description="Helical" evidence="7">
    <location>
        <begin position="304"/>
        <end position="325"/>
    </location>
</feature>
<dbReference type="Proteomes" id="UP001153737">
    <property type="component" value="Chromosome 12"/>
</dbReference>
<dbReference type="EMBL" id="OU896718">
    <property type="protein sequence ID" value="CAG9815642.1"/>
    <property type="molecule type" value="Genomic_DNA"/>
</dbReference>